<keyword evidence="2" id="KW-0810">Translation regulation</keyword>
<accession>A0A928VX39</accession>
<evidence type="ECO:0000256" key="2">
    <source>
        <dbReference type="HAMAP-Rule" id="MF_01477"/>
    </source>
</evidence>
<keyword evidence="2" id="KW-0963">Cytoplasm</keyword>
<dbReference type="GO" id="GO:0090071">
    <property type="term" value="P:negative regulation of ribosome biogenesis"/>
    <property type="evidence" value="ECO:0007669"/>
    <property type="project" value="UniProtKB-UniRule"/>
</dbReference>
<comment type="subcellular location">
    <subcellularLocation>
        <location evidence="2">Cytoplasm</location>
    </subcellularLocation>
</comment>
<name>A0A928VX39_9CYAN</name>
<comment type="similarity">
    <text evidence="1 2">Belongs to the Iojap/RsfS family.</text>
</comment>
<dbReference type="GO" id="GO:0017148">
    <property type="term" value="P:negative regulation of translation"/>
    <property type="evidence" value="ECO:0007669"/>
    <property type="project" value="UniProtKB-UniRule"/>
</dbReference>
<evidence type="ECO:0000313" key="4">
    <source>
        <dbReference type="Proteomes" id="UP000621799"/>
    </source>
</evidence>
<comment type="function">
    <text evidence="2">Functions as a ribosomal silencing factor. Interacts with ribosomal protein uL14 (rplN), blocking formation of intersubunit bridge B8. Prevents association of the 30S and 50S ribosomal subunits and the formation of functional ribosomes, thus repressing translation.</text>
</comment>
<gene>
    <name evidence="2 3" type="primary">rsfS</name>
    <name evidence="3" type="ORF">IQ235_00475</name>
</gene>
<dbReference type="InterPro" id="IPR043519">
    <property type="entry name" value="NT_sf"/>
</dbReference>
<dbReference type="RefSeq" id="WP_264319535.1">
    <property type="nucleotide sequence ID" value="NZ_JADEXN010000004.1"/>
</dbReference>
<proteinExistence type="inferred from homology"/>
<dbReference type="Gene3D" id="3.30.460.10">
    <property type="entry name" value="Beta Polymerase, domain 2"/>
    <property type="match status" value="1"/>
</dbReference>
<dbReference type="EMBL" id="JADEXN010000004">
    <property type="protein sequence ID" value="MBE9039270.1"/>
    <property type="molecule type" value="Genomic_DNA"/>
</dbReference>
<keyword evidence="2" id="KW-0678">Repressor</keyword>
<keyword evidence="4" id="KW-1185">Reference proteome</keyword>
<dbReference type="SUPFAM" id="SSF81301">
    <property type="entry name" value="Nucleotidyltransferase"/>
    <property type="match status" value="1"/>
</dbReference>
<dbReference type="HAMAP" id="MF_01477">
    <property type="entry name" value="Iojap_RsfS"/>
    <property type="match status" value="1"/>
</dbReference>
<protein>
    <recommendedName>
        <fullName evidence="2">Ribosomal silencing factor RsfS</fullName>
    </recommendedName>
</protein>
<comment type="subunit">
    <text evidence="2">Interacts with ribosomal protein uL14 (rplN).</text>
</comment>
<dbReference type="Pfam" id="PF02410">
    <property type="entry name" value="RsfS"/>
    <property type="match status" value="1"/>
</dbReference>
<dbReference type="GO" id="GO:0043023">
    <property type="term" value="F:ribosomal large subunit binding"/>
    <property type="evidence" value="ECO:0007669"/>
    <property type="project" value="TreeGrafter"/>
</dbReference>
<dbReference type="AlphaFoldDB" id="A0A928VX39"/>
<organism evidence="3 4">
    <name type="scientific">Zarconia navalis LEGE 11467</name>
    <dbReference type="NCBI Taxonomy" id="1828826"/>
    <lineage>
        <taxon>Bacteria</taxon>
        <taxon>Bacillati</taxon>
        <taxon>Cyanobacteriota</taxon>
        <taxon>Cyanophyceae</taxon>
        <taxon>Oscillatoriophycideae</taxon>
        <taxon>Oscillatoriales</taxon>
        <taxon>Oscillatoriales incertae sedis</taxon>
        <taxon>Zarconia</taxon>
        <taxon>Zarconia navalis</taxon>
    </lineage>
</organism>
<sequence>MTNSSIVQSSSSSNSEHRGIIEPSSRDLVMAIASAADDRKAEDIVILHVEGVSYLADYFTIVTGFSKAQVRAIAESIRGRLETEFDRSCPRIEGQSDGTWILLDYGDAIAHVMMPEEREFYNLEAFWGHAERIEYPGSAPENQPSPNPFSEN</sequence>
<dbReference type="PANTHER" id="PTHR21043">
    <property type="entry name" value="IOJAP SUPERFAMILY ORTHOLOG"/>
    <property type="match status" value="1"/>
</dbReference>
<reference evidence="3" key="1">
    <citation type="submission" date="2020-10" db="EMBL/GenBank/DDBJ databases">
        <authorList>
            <person name="Castelo-Branco R."/>
            <person name="Eusebio N."/>
            <person name="Adriana R."/>
            <person name="Vieira A."/>
            <person name="Brugerolle De Fraissinette N."/>
            <person name="Rezende De Castro R."/>
            <person name="Schneider M.P."/>
            <person name="Vasconcelos V."/>
            <person name="Leao P.N."/>
        </authorList>
    </citation>
    <scope>NUCLEOTIDE SEQUENCE</scope>
    <source>
        <strain evidence="3">LEGE 11467</strain>
    </source>
</reference>
<dbReference type="GO" id="GO:0042256">
    <property type="term" value="P:cytosolic ribosome assembly"/>
    <property type="evidence" value="ECO:0007669"/>
    <property type="project" value="UniProtKB-UniRule"/>
</dbReference>
<dbReference type="GO" id="GO:0005737">
    <property type="term" value="C:cytoplasm"/>
    <property type="evidence" value="ECO:0007669"/>
    <property type="project" value="UniProtKB-SubCell"/>
</dbReference>
<dbReference type="PANTHER" id="PTHR21043:SF0">
    <property type="entry name" value="MITOCHONDRIAL ASSEMBLY OF RIBOSOMAL LARGE SUBUNIT PROTEIN 1"/>
    <property type="match status" value="1"/>
</dbReference>
<comment type="caution">
    <text evidence="3">The sequence shown here is derived from an EMBL/GenBank/DDBJ whole genome shotgun (WGS) entry which is preliminary data.</text>
</comment>
<dbReference type="Proteomes" id="UP000621799">
    <property type="component" value="Unassembled WGS sequence"/>
</dbReference>
<evidence type="ECO:0000313" key="3">
    <source>
        <dbReference type="EMBL" id="MBE9039270.1"/>
    </source>
</evidence>
<dbReference type="InterPro" id="IPR004394">
    <property type="entry name" value="Iojap/RsfS/C7orf30"/>
</dbReference>
<evidence type="ECO:0000256" key="1">
    <source>
        <dbReference type="ARBA" id="ARBA00010574"/>
    </source>
</evidence>
<dbReference type="NCBIfam" id="TIGR00090">
    <property type="entry name" value="rsfS_iojap_ybeB"/>
    <property type="match status" value="1"/>
</dbReference>